<evidence type="ECO:0000256" key="2">
    <source>
        <dbReference type="SAM" id="Phobius"/>
    </source>
</evidence>
<dbReference type="PANTHER" id="PTHR33564">
    <property type="entry name" value="TRANSMEMBRANE PROTEIN"/>
    <property type="match status" value="1"/>
</dbReference>
<protein>
    <submittedName>
        <fullName evidence="3">Uncharacterized protein</fullName>
    </submittedName>
</protein>
<reference evidence="3" key="2">
    <citation type="submission" date="2018-10" db="UniProtKB">
        <authorList>
            <consortium name="EnsemblPlants"/>
        </authorList>
    </citation>
    <scope>IDENTIFICATION</scope>
</reference>
<dbReference type="Gramene" id="TraesLAC6A03G03262180.1">
    <property type="protein sequence ID" value="TraesLAC6A03G03262180.1"/>
    <property type="gene ID" value="TraesLAC6A03G03262180"/>
</dbReference>
<dbReference type="Gramene" id="TraesCS6A02G181500.1">
    <property type="protein sequence ID" value="TraesCS6A02G181500.1"/>
    <property type="gene ID" value="TraesCS6A02G181500"/>
</dbReference>
<dbReference type="EnsemblPlants" id="TraesCS6A02G181500.1">
    <property type="protein sequence ID" value="TraesCS6A02G181500.1"/>
    <property type="gene ID" value="TraesCS6A02G181500"/>
</dbReference>
<feature type="compositionally biased region" description="Low complexity" evidence="1">
    <location>
        <begin position="46"/>
        <end position="62"/>
    </location>
</feature>
<dbReference type="Gramene" id="TraesARI6A03G03262790.1">
    <property type="protein sequence ID" value="TraesARI6A03G03262790.1"/>
    <property type="gene ID" value="TraesARI6A03G03262790"/>
</dbReference>
<dbReference type="GeneID" id="123130565"/>
<dbReference type="Gramene" id="TraesMAC6A03G03306680.1">
    <property type="protein sequence ID" value="TraesMAC6A03G03306680.1"/>
    <property type="gene ID" value="TraesMAC6A03G03306680"/>
</dbReference>
<keyword evidence="4" id="KW-1185">Reference proteome</keyword>
<organism evidence="3">
    <name type="scientific">Triticum aestivum</name>
    <name type="common">Wheat</name>
    <dbReference type="NCBI Taxonomy" id="4565"/>
    <lineage>
        <taxon>Eukaryota</taxon>
        <taxon>Viridiplantae</taxon>
        <taxon>Streptophyta</taxon>
        <taxon>Embryophyta</taxon>
        <taxon>Tracheophyta</taxon>
        <taxon>Spermatophyta</taxon>
        <taxon>Magnoliopsida</taxon>
        <taxon>Liliopsida</taxon>
        <taxon>Poales</taxon>
        <taxon>Poaceae</taxon>
        <taxon>BOP clade</taxon>
        <taxon>Pooideae</taxon>
        <taxon>Triticodae</taxon>
        <taxon>Triticeae</taxon>
        <taxon>Triticinae</taxon>
        <taxon>Triticum</taxon>
    </lineage>
</organism>
<dbReference type="Gramene" id="TraesCLE_scaffold_067836_01G000100.1">
    <property type="protein sequence ID" value="TraesCLE_scaffold_067836_01G000100.1"/>
    <property type="gene ID" value="TraesCLE_scaffold_067836_01G000100"/>
</dbReference>
<evidence type="ECO:0000256" key="1">
    <source>
        <dbReference type="SAM" id="MobiDB-lite"/>
    </source>
</evidence>
<proteinExistence type="predicted"/>
<evidence type="ECO:0000313" key="3">
    <source>
        <dbReference type="EnsemblPlants" id="TraesCS6A02G181500.1"/>
    </source>
</evidence>
<dbReference type="AlphaFoldDB" id="A0A3B6NP93"/>
<feature type="compositionally biased region" description="Basic residues" evidence="1">
    <location>
        <begin position="68"/>
        <end position="78"/>
    </location>
</feature>
<dbReference type="Gramene" id="TraesSTA6A03G03297760.1">
    <property type="protein sequence ID" value="TraesSTA6A03G03297760.1"/>
    <property type="gene ID" value="TraesSTA6A03G03297760"/>
</dbReference>
<feature type="transmembrane region" description="Helical" evidence="2">
    <location>
        <begin position="12"/>
        <end position="31"/>
    </location>
</feature>
<dbReference type="Gramene" id="TraesPARA_EIv1.0_1931850.1">
    <property type="protein sequence ID" value="TraesPARA_EIv1.0_1931850.1.CDS"/>
    <property type="gene ID" value="TraesPARA_EIv1.0_1931850"/>
</dbReference>
<dbReference type="Gramene" id="TraesROB_scaffold_009594_01G000100.1">
    <property type="protein sequence ID" value="TraesROB_scaffold_009594_01G000100.1"/>
    <property type="gene ID" value="TraesROB_scaffold_009594_01G000100"/>
</dbReference>
<dbReference type="OMA" id="CRISTMP"/>
<dbReference type="Proteomes" id="UP000019116">
    <property type="component" value="Chromosome 6A"/>
</dbReference>
<dbReference type="PaxDb" id="4565-Traes_6AS_E60079B52.1"/>
<evidence type="ECO:0000313" key="4">
    <source>
        <dbReference type="Proteomes" id="UP000019116"/>
    </source>
</evidence>
<gene>
    <name evidence="3" type="primary">LOC123130565</name>
</gene>
<keyword evidence="2" id="KW-0812">Transmembrane</keyword>
<dbReference type="OrthoDB" id="695890at2759"/>
<dbReference type="Gramene" id="TraesLDM6A03G03310700.1">
    <property type="protein sequence ID" value="TraesLDM6A03G03310700.1"/>
    <property type="gene ID" value="TraesLDM6A03G03310700"/>
</dbReference>
<dbReference type="Gramene" id="TraesJAG6A03G03301590.1">
    <property type="protein sequence ID" value="TraesJAG6A03G03301590.1"/>
    <property type="gene ID" value="TraesJAG6A03G03301590"/>
</dbReference>
<reference evidence="3" key="1">
    <citation type="submission" date="2018-08" db="EMBL/GenBank/DDBJ databases">
        <authorList>
            <person name="Rossello M."/>
        </authorList>
    </citation>
    <scope>NUCLEOTIDE SEQUENCE [LARGE SCALE GENOMIC DNA]</scope>
    <source>
        <strain evidence="3">cv. Chinese Spring</strain>
    </source>
</reference>
<dbReference type="Gramene" id="TraesCAD_scaffold_137936_01G000100.1">
    <property type="protein sequence ID" value="TraesCAD_scaffold_137936_01G000100.1"/>
    <property type="gene ID" value="TraesCAD_scaffold_137936_01G000100"/>
</dbReference>
<keyword evidence="2" id="KW-0472">Membrane</keyword>
<dbReference type="Gramene" id="TraesSYM6A03G03248150.1">
    <property type="protein sequence ID" value="TraesSYM6A03G03248150.1"/>
    <property type="gene ID" value="TraesSYM6A03G03248150"/>
</dbReference>
<sequence length="148" mass="15533">MSSSSSSSSSMGALAAATAMALSGSLVLFSLRRFAKPSLDDDAPASDDPASLRPCLSSPSSSPEKRPRGGKLRRKGEKRVRFAEGVIDNEGAPPVARSSSAPPPAPAAAEPTCRGSVTGSDHRMPANREALYRGMLRDRSVHRTAYSY</sequence>
<keyword evidence="2" id="KW-1133">Transmembrane helix</keyword>
<accession>A0A3B6NP93</accession>
<dbReference type="Gramene" id="TraesJUL6A03G03333450.1">
    <property type="protein sequence ID" value="TraesJUL6A03G03333450.1"/>
    <property type="gene ID" value="TraesJUL6A03G03333450"/>
</dbReference>
<dbReference type="PANTHER" id="PTHR33564:SF32">
    <property type="entry name" value="DUF4005 DOMAIN-CONTAINING PROTEIN"/>
    <property type="match status" value="1"/>
</dbReference>
<dbReference type="RefSeq" id="XP_044406372.1">
    <property type="nucleotide sequence ID" value="XM_044550437.1"/>
</dbReference>
<name>A0A3B6NP93_WHEAT</name>
<feature type="region of interest" description="Disordered" evidence="1">
    <location>
        <begin position="38"/>
        <end position="125"/>
    </location>
</feature>
<dbReference type="Gramene" id="TraesNOR6A03G03338850.1">
    <property type="protein sequence ID" value="TraesNOR6A03G03338850.1"/>
    <property type="gene ID" value="TraesNOR6A03G03338850"/>
</dbReference>
<dbReference type="Gramene" id="TraesCS6A03G0450900.1">
    <property type="protein sequence ID" value="TraesCS6A03G0450900.1.CDS"/>
    <property type="gene ID" value="TraesCS6A03G0450900"/>
</dbReference>